<dbReference type="InterPro" id="IPR050091">
    <property type="entry name" value="PKS_NRPS_Biosynth_Enz"/>
</dbReference>
<dbReference type="Pfam" id="PF00698">
    <property type="entry name" value="Acyl_transf_1"/>
    <property type="match status" value="3"/>
</dbReference>
<proteinExistence type="predicted"/>
<dbReference type="Gene3D" id="3.40.47.10">
    <property type="match status" value="3"/>
</dbReference>
<dbReference type="OrthoDB" id="9778690at2"/>
<feature type="domain" description="Ketosynthase family 3 (KS3)" evidence="9">
    <location>
        <begin position="1075"/>
        <end position="1505"/>
    </location>
</feature>
<dbReference type="Pfam" id="PF00550">
    <property type="entry name" value="PP-binding"/>
    <property type="match status" value="3"/>
</dbReference>
<dbReference type="Pfam" id="PF16197">
    <property type="entry name" value="KAsynt_C_assoc"/>
    <property type="match status" value="3"/>
</dbReference>
<dbReference type="GO" id="GO:0031177">
    <property type="term" value="F:phosphopantetheine binding"/>
    <property type="evidence" value="ECO:0007669"/>
    <property type="project" value="InterPro"/>
</dbReference>
<keyword evidence="4" id="KW-0045">Antibiotic biosynthesis</keyword>
<dbReference type="PROSITE" id="PS00606">
    <property type="entry name" value="KS3_1"/>
    <property type="match status" value="2"/>
</dbReference>
<evidence type="ECO:0000256" key="3">
    <source>
        <dbReference type="ARBA" id="ARBA00022679"/>
    </source>
</evidence>
<evidence type="ECO:0000256" key="6">
    <source>
        <dbReference type="ARBA" id="ARBA00023315"/>
    </source>
</evidence>
<dbReference type="InterPro" id="IPR014031">
    <property type="entry name" value="Ketoacyl_synth_C"/>
</dbReference>
<dbReference type="PANTHER" id="PTHR43775">
    <property type="entry name" value="FATTY ACID SYNTHASE"/>
    <property type="match status" value="1"/>
</dbReference>
<dbReference type="PROSITE" id="PS00012">
    <property type="entry name" value="PHOSPHOPANTETHEINE"/>
    <property type="match status" value="2"/>
</dbReference>
<dbReference type="InterPro" id="IPR016039">
    <property type="entry name" value="Thiolase-like"/>
</dbReference>
<keyword evidence="5" id="KW-0511">Multifunctional enzyme</keyword>
<evidence type="ECO:0000256" key="4">
    <source>
        <dbReference type="ARBA" id="ARBA00023194"/>
    </source>
</evidence>
<feature type="region of interest" description="Disordered" evidence="7">
    <location>
        <begin position="1050"/>
        <end position="1073"/>
    </location>
</feature>
<dbReference type="Gene3D" id="3.30.70.3290">
    <property type="match status" value="3"/>
</dbReference>
<protein>
    <recommendedName>
        <fullName evidence="12">Polyketide synthase</fullName>
    </recommendedName>
</protein>
<dbReference type="SMART" id="SM01294">
    <property type="entry name" value="PKS_PP_betabranch"/>
    <property type="match status" value="3"/>
</dbReference>
<feature type="domain" description="Carrier" evidence="8">
    <location>
        <begin position="975"/>
        <end position="1050"/>
    </location>
</feature>
<feature type="domain" description="Carrier" evidence="8">
    <location>
        <begin position="3574"/>
        <end position="3649"/>
    </location>
</feature>
<dbReference type="Gene3D" id="3.40.366.10">
    <property type="entry name" value="Malonyl-Coenzyme A Acyl Carrier Protein, domain 2"/>
    <property type="match status" value="3"/>
</dbReference>
<dbReference type="InterPro" id="IPR020841">
    <property type="entry name" value="PKS_Beta-ketoAc_synthase_dom"/>
</dbReference>
<dbReference type="Gene3D" id="3.40.50.720">
    <property type="entry name" value="NAD(P)-binding Rossmann-like Domain"/>
    <property type="match status" value="1"/>
</dbReference>
<dbReference type="Pfam" id="PF00109">
    <property type="entry name" value="ketoacyl-synt"/>
    <property type="match status" value="3"/>
</dbReference>
<feature type="domain" description="Carrier" evidence="8">
    <location>
        <begin position="2008"/>
        <end position="2083"/>
    </location>
</feature>
<keyword evidence="6" id="KW-0012">Acyltransferase</keyword>
<evidence type="ECO:0008006" key="12">
    <source>
        <dbReference type="Google" id="ProtNLM"/>
    </source>
</evidence>
<dbReference type="InterPro" id="IPR032821">
    <property type="entry name" value="PKS_assoc"/>
</dbReference>
<evidence type="ECO:0000256" key="1">
    <source>
        <dbReference type="ARBA" id="ARBA00022450"/>
    </source>
</evidence>
<dbReference type="PROSITE" id="PS52004">
    <property type="entry name" value="KS3_2"/>
    <property type="match status" value="3"/>
</dbReference>
<evidence type="ECO:0000256" key="5">
    <source>
        <dbReference type="ARBA" id="ARBA00023268"/>
    </source>
</evidence>
<dbReference type="InterPro" id="IPR036736">
    <property type="entry name" value="ACP-like_sf"/>
</dbReference>
<dbReference type="Proteomes" id="UP000322927">
    <property type="component" value="Chromosome"/>
</dbReference>
<dbReference type="SUPFAM" id="SSF52151">
    <property type="entry name" value="FabD/lysophospholipase-like"/>
    <property type="match status" value="3"/>
</dbReference>
<dbReference type="SUPFAM" id="SSF51735">
    <property type="entry name" value="NAD(P)-binding Rossmann-fold domains"/>
    <property type="match status" value="2"/>
</dbReference>
<keyword evidence="2" id="KW-0597">Phosphoprotein</keyword>
<dbReference type="SMART" id="SM00827">
    <property type="entry name" value="PKS_AT"/>
    <property type="match status" value="3"/>
</dbReference>
<dbReference type="PANTHER" id="PTHR43775:SF51">
    <property type="entry name" value="INACTIVE PHENOLPHTHIOCEROL SYNTHESIS POLYKETIDE SYNTHASE TYPE I PKS1-RELATED"/>
    <property type="match status" value="1"/>
</dbReference>
<dbReference type="GO" id="GO:0033068">
    <property type="term" value="P:macrolide biosynthetic process"/>
    <property type="evidence" value="ECO:0007669"/>
    <property type="project" value="UniProtKB-ARBA"/>
</dbReference>
<name>A0A5P2BX77_STRVZ</name>
<evidence type="ECO:0000259" key="8">
    <source>
        <dbReference type="PROSITE" id="PS50075"/>
    </source>
</evidence>
<keyword evidence="3" id="KW-0808">Transferase</keyword>
<dbReference type="InterPro" id="IPR020806">
    <property type="entry name" value="PKS_PP-bd"/>
</dbReference>
<sequence>MSVVPAALSDRETESAIAVVGIACRLPGASSPAAFWRLLSSGRHAVTSVPAGRWGRRAGAETGLGAETGAGTGAGVGAAGDSDAAAMEHGAFLDGPDLFDAEFFGISPREAAAMDPQQRLMLEIGWEAIEDAGLHASDLADRRTGVFVGAIGDDYATLLRRRGAAAVTHHTLTGLNRGMIANRLSYLLGARGPSMVIDTGQSSSLVAVHTACQSLRAGECETALAGGLHLNLAFDSTLSVARFGGLSPDGRCFVLDSRANGFVRGEGGGLVLLKPLTRALADGDRIHGVLRGSAVNNDGGGDTLTTPSRSAQEDVLRRACAAASVAPEELQYVELHGTGTAVGDPIEAAALAQTVAGAHPRNRPLLVGSAKTNVGHLEGAAGITGLIKVLLSLKARQLPPSLNFRTANPAVPLDDWNLRVQTELSPWPRPDVPLVAGVSAFGVGGTNAHVIVSEAPVSSAVSASVSSPVSSVGSGGVAADRTLDALPWVISARTPDGLRGQAARLRDAVAAGDASRQDIGWSLAGHRTALEHRAAVVADDLGEFLSGLDALASGEPAGHVVTGTAGLTGSASADGGVVFVFPGQGAQWVGMAAELLRTSPVFAESVEECARALAPHVDWDLRDVLKDTSDGGALQRVDILQPTLWAVMVSLARVWRSLGVVPSAVIGHSQGEIAAACVAGALSLDDAALLIALRSRIAGRLTDKGAMASMDAPAERAAEFLAGRDDAWIAAVNSPSATVVAGSPEAVAEVVARAESAGHRTRTVENAYASHTPHVEEIRDELLRRVASISPRTADVSVYSTAAAGPLPGETLDADYWYRNLRETVRFKDTIQTLVDEGNTLFLEVSPHPVLTNAVRETARAASAVVATAGTLRRDKGGRRQLLTSLTQLWADGAAVDWAAVFDGTGARRTDLPTYAFQRRRYWFEDAGRDDAGFHDAGLAEAGFAEAGPGEMGSREVGPGVTGDAPVRAATVPPADAARQVRAHVAAVLGLASPDGLDTGRRFKDLGFDSIMLGELSNRINAALGLGLTTATLFDHPTPAKLAAHVTATGPTGASTVSAPAPAGRTGPPEPAGDDDPIAIIAMSCRLPGGADSPEALWQLVASERDAISAFPEDRGWDLERLHGTEGPGSSFALGGGFLDEAGEFDARFFGISPREALAMDPQQRLLLETSWELLERAGIDPAALRDSRTGVFVGTMDQEYGPRLHEAPEALDGYLLTGKTSSVASGRIAYSLGLTGPALTVDTACSSSLVALHLAVQSLRRGESSLALAGGVTVLNTPGIFTEFSRQRGLSRDGRCKAFAASADGTGMGEGAGMLLVERLSDAERNGHRVLAVIRGSAVNQDGASNGLTAPSGRSQQQVIREALADAGVASSDVDVVEAHGTGTALGDPIEAQALLATYGQDRPAERPLLLGSVKSNIGHTQAAAGVAGVIKMVMAMQEGLVPRTLHVDEPSPQVDWASGAVELVTRSEAWPETGPESEPGRVRRAGVSSFGISGTNAHVIVEGPPAVEKAPVPAGSSVVRDRAGVVPWLVSGRSVAGLRGQAARLGEFIAATDASPVDVGWSLAVRRAALEHRAVVVAEGREEFVAGLEAIAAGEPSGAVVSGTAPGGSDARVVFVFPGQGSQWAGMAAELLDSSPVFADSVGRCGEALSAYTDWSLLDVLRSRPGVPSLERVDVVQPVLWAVMVSLGELWRSRGVEPAAVVGHSQGEIAAACVAGALSLEDGARIVALRSAVIAGELAGHGGMLSVAASAARVAELLGDREGVWVATVNGPAATVVAGGLEQLDRVAEDAEAAGVRTRRVPVDYASHTPHVEAVREQLTELAAPVAPRAGHIPMWSTVTGDGPVAGEDLDAAYWYRNLREQVRFHETIDALIGEGHTIFVEVSAHPVLTAAIEEAGHAADKPLTVTGTLRREQGGERQFLTSLAALWVRGVAPDWTTVLPVPDGDPVDLPTYAFQRSRYWLAPTGSAPEVRVDLPAEPGPESGSDALEGFPRRVAEAATAAQRKQVVLREVCRQAAAVLGWSSADEVEVGRAFRDLGFDSLSGVELRNRLVAATGLALSPTAVFDHPTPDALAEYLRDAILGVDTTAAAPGTSVATFGGSDEPIAIVSTSCRFPGGVRSPEELWDVLLSDHDVISGFPTDRGWNFDELYHPDTTRPGSCYVHQGGFLHDAGEFDAGFFGISPREAVAMDPQQRLLLETSWESLERAGIDPLSLRGSRTGVFVGVVPQGYGTGAPDANGSLGYLFTGSAGSVTSGRIAYSLGLTGPAITVDTACSSSLVALHLAVRALRNGECGMALVGGASVMSTPGIFTEFSHQRGLAPDGRCKPFAASADGTAWAEGAGVLLVERLSDAERNGHQVLAVIRGSAVNQDGASNGLTAPNGPSQERVIREALADAGLVSTDVDVVEAHGTGTALGDPIEAQALLATYGQGRDADRPLLLGSVKSNIGHTQAAAGVAGVIKMVLAMQAGIVPRMLHVDEPTPHVDWSSGAVELVTRNAAWPESDRVRRAAVSSFGVSGTNAHVIVEGPPVVEKAPVAVESSVPVESAVVRGDAGVVPWLVSGRSVAGLRGQAARLGEFAAATDASPVDVGWSLALCRAALEHRAVVVAEGREEFVAGLEAIAAGEPSGAVVSGAAQGGSDAGVVFVFPGQGSQWAGMAAELLDRSPVFADSVGRCGEALSAYTDWSLLDVLRSRPGAPSLERVDVVQPALWAVMVSLGELWRSRGVEPAAVVGHSQGEIAAACVAGVLSLEDGARVVALRSKVIGAQLAGQGGMVSLARPVGQVTELLAPWDGRVCVAAVNGPEATVVAGDAAALDELMDACEREGVRARRVPVDYASHSPHVEAVREQLMEVAEPVAAGAGSVPMYSTVTGGLVAGDGLDAGYWYRNLRERVRFQETIDVLIGEGHTTFVEVSAHPVLTGAIEEAGHAADRPLTVTGTLRRDHGGERQFLTALAALWVHGVAAPDWTTVLPAPVGAPVDLPTYAFQRDHYWLAPAAPALTTAPDTHAEFWAAVEREDLDELGRTLEWDGDRTELLAVLPALSAWHRRHSAASALDSWRYREDWEPLTERADARVTGAGTGAGPGAWLVAVAPDQVGSAVHEAVVERLRTHGATVETLVAPDDPQQWPDTLAARAQGQASAAGVVSLLALDERPDTDAAASPGEFGGFRRTLLLIQALAAAQFAAPVWCVTRGAVSVSVDDGVTAPAQALVWGLGRAVAQELPTLWGGLIDLPEETDRPTLDRLCAVLAAEGNEDQIALRAAGAFGRRLVRAPLGDIGRTDWKPGSGTVLITGGTGALGSQVARRLADRGAEHLLLVSRRGRGAPGAADLEAELVRAGARVTVAACDIADDDALRELLASVPADCPLTSVFHTAAVLDDAAVEALTPEQADGVLRVKAGAAWRLHELTLDRELSAFVLFSSVAGSVGMAGQGNYAPANAYVDALARYRRSRGLTATSVAWGPWAEGGMADADAVAGLRIRHGLPLLPPETAVLGLEAALEHGETAVVVADIDWDRFIHAYTAVRPSGLFDGIPEARRALGAADDSPAAVAGERTDTSLRDRLADADPRERKRHLRDAVRTQVAAVLGHDSAQSVGAGRQFLDLGLDSVTAVELRNRLAGITGIRLPVTVIFDHPTVNDLVAHLDAELFETAADGTDATGTPDTPGTSGAAGAADLTAATNDELFTFIEKEFGIS</sequence>
<dbReference type="SUPFAM" id="SSF55048">
    <property type="entry name" value="Probable ACP-binding domain of malonyl-CoA ACP transacylase"/>
    <property type="match status" value="3"/>
</dbReference>
<dbReference type="FunFam" id="1.10.1200.10:FF:000007">
    <property type="entry name" value="Probable polyketide synthase pks17"/>
    <property type="match status" value="2"/>
</dbReference>
<dbReference type="InterPro" id="IPR001227">
    <property type="entry name" value="Ac_transferase_dom_sf"/>
</dbReference>
<reference evidence="10 11" key="1">
    <citation type="submission" date="2018-05" db="EMBL/GenBank/DDBJ databases">
        <title>Streptomyces venezuelae.</title>
        <authorList>
            <person name="Kim W."/>
            <person name="Lee N."/>
            <person name="Cho B.-K."/>
        </authorList>
    </citation>
    <scope>NUCLEOTIDE SEQUENCE [LARGE SCALE GENOMIC DNA]</scope>
    <source>
        <strain evidence="10 11">ATCC 14584</strain>
    </source>
</reference>
<feature type="domain" description="Ketosynthase family 3 (KS3)" evidence="9">
    <location>
        <begin position="14"/>
        <end position="454"/>
    </location>
</feature>
<accession>A0A5P2BX77</accession>
<evidence type="ECO:0000259" key="9">
    <source>
        <dbReference type="PROSITE" id="PS52004"/>
    </source>
</evidence>
<organism evidence="10 11">
    <name type="scientific">Streptomyces venezuelae</name>
    <dbReference type="NCBI Taxonomy" id="54571"/>
    <lineage>
        <taxon>Bacteria</taxon>
        <taxon>Bacillati</taxon>
        <taxon>Actinomycetota</taxon>
        <taxon>Actinomycetes</taxon>
        <taxon>Kitasatosporales</taxon>
        <taxon>Streptomycetaceae</taxon>
        <taxon>Streptomyces</taxon>
    </lineage>
</organism>
<dbReference type="InterPro" id="IPR016036">
    <property type="entry name" value="Malonyl_transacylase_ACP-bd"/>
</dbReference>
<dbReference type="InterPro" id="IPR009081">
    <property type="entry name" value="PP-bd_ACP"/>
</dbReference>
<dbReference type="NCBIfam" id="NF045894">
    <property type="entry name" value="PKS_plus_SDR"/>
    <property type="match status" value="1"/>
</dbReference>
<dbReference type="SMART" id="SM00822">
    <property type="entry name" value="PKS_KR"/>
    <property type="match status" value="1"/>
</dbReference>
<dbReference type="PROSITE" id="PS50075">
    <property type="entry name" value="CARRIER"/>
    <property type="match status" value="3"/>
</dbReference>
<dbReference type="InterPro" id="IPR016035">
    <property type="entry name" value="Acyl_Trfase/lysoPLipase"/>
</dbReference>
<dbReference type="FunFam" id="3.40.366.10:FF:000002">
    <property type="entry name" value="Probable polyketide synthase 2"/>
    <property type="match status" value="3"/>
</dbReference>
<dbReference type="FunFam" id="3.40.47.10:FF:000019">
    <property type="entry name" value="Polyketide synthase type I"/>
    <property type="match status" value="2"/>
</dbReference>
<gene>
    <name evidence="10" type="ORF">DEJ48_13470</name>
</gene>
<dbReference type="SMART" id="SM00825">
    <property type="entry name" value="PKS_KS"/>
    <property type="match status" value="3"/>
</dbReference>
<dbReference type="EMBL" id="CP029192">
    <property type="protein sequence ID" value="QES34268.1"/>
    <property type="molecule type" value="Genomic_DNA"/>
</dbReference>
<dbReference type="InterPro" id="IPR013968">
    <property type="entry name" value="PKS_KR"/>
</dbReference>
<dbReference type="SUPFAM" id="SSF53901">
    <property type="entry name" value="Thiolase-like"/>
    <property type="match status" value="3"/>
</dbReference>
<dbReference type="CDD" id="cd00833">
    <property type="entry name" value="PKS"/>
    <property type="match status" value="3"/>
</dbReference>
<keyword evidence="1" id="KW-0596">Phosphopantetheine</keyword>
<dbReference type="InterPro" id="IPR014043">
    <property type="entry name" value="Acyl_transferase_dom"/>
</dbReference>
<dbReference type="SUPFAM" id="SSF47336">
    <property type="entry name" value="ACP-like"/>
    <property type="match status" value="3"/>
</dbReference>
<dbReference type="Pfam" id="PF02801">
    <property type="entry name" value="Ketoacyl-synt_C"/>
    <property type="match status" value="3"/>
</dbReference>
<dbReference type="CDD" id="cd08952">
    <property type="entry name" value="KR_1_SDR_x"/>
    <property type="match status" value="1"/>
</dbReference>
<evidence type="ECO:0000256" key="7">
    <source>
        <dbReference type="SAM" id="MobiDB-lite"/>
    </source>
</evidence>
<dbReference type="Pfam" id="PF18369">
    <property type="entry name" value="PKS_DE"/>
    <property type="match status" value="1"/>
</dbReference>
<dbReference type="GO" id="GO:0004312">
    <property type="term" value="F:fatty acid synthase activity"/>
    <property type="evidence" value="ECO:0007669"/>
    <property type="project" value="TreeGrafter"/>
</dbReference>
<dbReference type="GO" id="GO:0006633">
    <property type="term" value="P:fatty acid biosynthetic process"/>
    <property type="evidence" value="ECO:0007669"/>
    <property type="project" value="InterPro"/>
</dbReference>
<evidence type="ECO:0000256" key="2">
    <source>
        <dbReference type="ARBA" id="ARBA00022553"/>
    </source>
</evidence>
<dbReference type="GO" id="GO:0004315">
    <property type="term" value="F:3-oxoacyl-[acyl-carrier-protein] synthase activity"/>
    <property type="evidence" value="ECO:0007669"/>
    <property type="project" value="InterPro"/>
</dbReference>
<dbReference type="Pfam" id="PF08659">
    <property type="entry name" value="KR"/>
    <property type="match status" value="1"/>
</dbReference>
<dbReference type="InterPro" id="IPR014030">
    <property type="entry name" value="Ketoacyl_synth_N"/>
</dbReference>
<dbReference type="SMART" id="SM00823">
    <property type="entry name" value="PKS_PP"/>
    <property type="match status" value="3"/>
</dbReference>
<dbReference type="Gene3D" id="1.10.1200.10">
    <property type="entry name" value="ACP-like"/>
    <property type="match status" value="3"/>
</dbReference>
<feature type="domain" description="Ketosynthase family 3 (KS3)" evidence="9">
    <location>
        <begin position="2104"/>
        <end position="2529"/>
    </location>
</feature>
<evidence type="ECO:0000313" key="11">
    <source>
        <dbReference type="Proteomes" id="UP000322927"/>
    </source>
</evidence>
<dbReference type="InterPro" id="IPR057326">
    <property type="entry name" value="KR_dom"/>
</dbReference>
<dbReference type="InterPro" id="IPR041618">
    <property type="entry name" value="PKS_DE"/>
</dbReference>
<dbReference type="InterPro" id="IPR036291">
    <property type="entry name" value="NAD(P)-bd_dom_sf"/>
</dbReference>
<dbReference type="InterPro" id="IPR018201">
    <property type="entry name" value="Ketoacyl_synth_AS"/>
</dbReference>
<dbReference type="InterPro" id="IPR006162">
    <property type="entry name" value="Ppantetheine_attach_site"/>
</dbReference>
<evidence type="ECO:0000313" key="10">
    <source>
        <dbReference type="EMBL" id="QES34268.1"/>
    </source>
</evidence>